<protein>
    <submittedName>
        <fullName evidence="8">Arylsulfatase A</fullName>
    </submittedName>
</protein>
<dbReference type="Gene3D" id="3.40.720.10">
    <property type="entry name" value="Alkaline Phosphatase, subunit A"/>
    <property type="match status" value="1"/>
</dbReference>
<evidence type="ECO:0000259" key="7">
    <source>
        <dbReference type="Pfam" id="PF00884"/>
    </source>
</evidence>
<comment type="PTM">
    <text evidence="5">The conversion to 3-oxoalanine (also known as C-formylglycine, FGly), of a serine or cysteine residue in prokaryotes and of a cysteine residue in eukaryotes, is critical for catalytic activity.</text>
</comment>
<dbReference type="CDD" id="cd16143">
    <property type="entry name" value="ARS_like"/>
    <property type="match status" value="1"/>
</dbReference>
<dbReference type="Gene3D" id="3.30.1120.10">
    <property type="match status" value="1"/>
</dbReference>
<dbReference type="InterPro" id="IPR024607">
    <property type="entry name" value="Sulfatase_CS"/>
</dbReference>
<feature type="modified residue" description="3-oxoalanine (Ser)" evidence="5">
    <location>
        <position position="71"/>
    </location>
</feature>
<keyword evidence="6" id="KW-0732">Signal</keyword>
<dbReference type="PROSITE" id="PS00523">
    <property type="entry name" value="SULFATASE_1"/>
    <property type="match status" value="1"/>
</dbReference>
<feature type="domain" description="Sulfatase N-terminal" evidence="7">
    <location>
        <begin position="22"/>
        <end position="368"/>
    </location>
</feature>
<dbReference type="GO" id="GO:0046872">
    <property type="term" value="F:metal ion binding"/>
    <property type="evidence" value="ECO:0007669"/>
    <property type="project" value="UniProtKB-KW"/>
</dbReference>
<feature type="chain" id="PRO_5010363868" evidence="6">
    <location>
        <begin position="20"/>
        <end position="508"/>
    </location>
</feature>
<keyword evidence="4" id="KW-0106">Calcium</keyword>
<organism evidence="8 9">
    <name type="scientific">Bacteroides ovatus</name>
    <dbReference type="NCBI Taxonomy" id="28116"/>
    <lineage>
        <taxon>Bacteria</taxon>
        <taxon>Pseudomonadati</taxon>
        <taxon>Bacteroidota</taxon>
        <taxon>Bacteroidia</taxon>
        <taxon>Bacteroidales</taxon>
        <taxon>Bacteroidaceae</taxon>
        <taxon>Bacteroides</taxon>
    </lineage>
</organism>
<dbReference type="RefSeq" id="WP_074638331.1">
    <property type="nucleotide sequence ID" value="NZ_FNDO01000047.1"/>
</dbReference>
<evidence type="ECO:0000256" key="1">
    <source>
        <dbReference type="ARBA" id="ARBA00008779"/>
    </source>
</evidence>
<feature type="signal peptide" evidence="6">
    <location>
        <begin position="1"/>
        <end position="19"/>
    </location>
</feature>
<dbReference type="PROSITE" id="PS00149">
    <property type="entry name" value="SULFATASE_2"/>
    <property type="match status" value="1"/>
</dbReference>
<proteinExistence type="inferred from homology"/>
<reference evidence="8 9" key="1">
    <citation type="submission" date="2016-10" db="EMBL/GenBank/DDBJ databases">
        <authorList>
            <person name="de Groot N.N."/>
        </authorList>
    </citation>
    <scope>NUCLEOTIDE SEQUENCE [LARGE SCALE GENOMIC DNA]</scope>
    <source>
        <strain evidence="8 9">NLAE-zl-C57</strain>
    </source>
</reference>
<evidence type="ECO:0000313" key="9">
    <source>
        <dbReference type="Proteomes" id="UP000181870"/>
    </source>
</evidence>
<dbReference type="GO" id="GO:0004065">
    <property type="term" value="F:arylsulfatase activity"/>
    <property type="evidence" value="ECO:0007669"/>
    <property type="project" value="TreeGrafter"/>
</dbReference>
<evidence type="ECO:0000256" key="4">
    <source>
        <dbReference type="ARBA" id="ARBA00022837"/>
    </source>
</evidence>
<keyword evidence="3" id="KW-0378">Hydrolase</keyword>
<evidence type="ECO:0000313" key="8">
    <source>
        <dbReference type="EMBL" id="SDI46923.1"/>
    </source>
</evidence>
<dbReference type="InterPro" id="IPR000917">
    <property type="entry name" value="Sulfatase_N"/>
</dbReference>
<dbReference type="EMBL" id="FNDO01000047">
    <property type="protein sequence ID" value="SDI46923.1"/>
    <property type="molecule type" value="Genomic_DNA"/>
</dbReference>
<dbReference type="InterPro" id="IPR017850">
    <property type="entry name" value="Alkaline_phosphatase_core_sf"/>
</dbReference>
<dbReference type="InterPro" id="IPR050738">
    <property type="entry name" value="Sulfatase"/>
</dbReference>
<dbReference type="SUPFAM" id="SSF53649">
    <property type="entry name" value="Alkaline phosphatase-like"/>
    <property type="match status" value="1"/>
</dbReference>
<evidence type="ECO:0000256" key="5">
    <source>
        <dbReference type="PIRSR" id="PIRSR600917-52"/>
    </source>
</evidence>
<evidence type="ECO:0000256" key="2">
    <source>
        <dbReference type="ARBA" id="ARBA00022723"/>
    </source>
</evidence>
<accession>A0A1G8KU75</accession>
<keyword evidence="2" id="KW-0479">Metal-binding</keyword>
<dbReference type="AlphaFoldDB" id="A0A1G8KU75"/>
<sequence length="508" mass="56747">MNKLITISSALLTAAAVKAQTPNIVFILADDLGYGDISAFNPESKIHTPNIDKLAEHGIAFTDAHASSALSTPSRYSLLTGRYPWRTKLKRGGLDGDSPAMIDPERCTIAQMFSANGYNTACIGKWHLGWSWGYTGNGRSMKDIDFSLPIKNGPTDRGFNYYFGIPASLDISPYVYVENDEVTSIPDHVIEPQKKNLALLMHGGLAGADFKPEECFPNIIRHSLNYINEQKDSKKPFFLYLPITAPHTPILPSKEFQGKTSIGPYGDFVVMIDDMVRQIVKTLKKNKQLDNTIIVFASDNGCAGYIGVKDMEKKGHFPSYIYRGYKSDIYEGGHRIPLIVSWKGKYGKETNNSLVSLIDFYATFAQMLNHNLETEEAVDSYSMWPILSKKGASARKDLVHEAGEGYLSLRTSQLKLVFYGGSGGFSYPVKPADVAKFPPMQLFDIVKDPSEKENIIGDKRYENEVKEMKRAMKQYVENGRSTPGEKVSNDTKNSWNQVKIFMQEEEGI</sequence>
<evidence type="ECO:0000256" key="6">
    <source>
        <dbReference type="SAM" id="SignalP"/>
    </source>
</evidence>
<dbReference type="PANTHER" id="PTHR42693">
    <property type="entry name" value="ARYLSULFATASE FAMILY MEMBER"/>
    <property type="match status" value="1"/>
</dbReference>
<name>A0A1G8KU75_BACOV</name>
<dbReference type="Pfam" id="PF00884">
    <property type="entry name" value="Sulfatase"/>
    <property type="match status" value="1"/>
</dbReference>
<dbReference type="Proteomes" id="UP000181870">
    <property type="component" value="Unassembled WGS sequence"/>
</dbReference>
<dbReference type="PANTHER" id="PTHR42693:SF53">
    <property type="entry name" value="ENDO-4-O-SULFATASE"/>
    <property type="match status" value="1"/>
</dbReference>
<evidence type="ECO:0000256" key="3">
    <source>
        <dbReference type="ARBA" id="ARBA00022801"/>
    </source>
</evidence>
<comment type="similarity">
    <text evidence="1">Belongs to the sulfatase family.</text>
</comment>
<gene>
    <name evidence="8" type="ORF">SAMN05192582_104725</name>
</gene>